<dbReference type="OrthoDB" id="9804723at2"/>
<dbReference type="RefSeq" id="WP_035568867.1">
    <property type="nucleotide sequence ID" value="NZ_ARYH01000001.1"/>
</dbReference>
<dbReference type="STRING" id="1280949.HAD_01305"/>
<dbReference type="SUPFAM" id="SSF53474">
    <property type="entry name" value="alpha/beta-Hydrolases"/>
    <property type="match status" value="1"/>
</dbReference>
<dbReference type="EMBL" id="ARYH01000001">
    <property type="protein sequence ID" value="KCZ84274.1"/>
    <property type="molecule type" value="Genomic_DNA"/>
</dbReference>
<name>A0A069E3A7_9PROT</name>
<proteinExistence type="predicted"/>
<dbReference type="InterPro" id="IPR050266">
    <property type="entry name" value="AB_hydrolase_sf"/>
</dbReference>
<keyword evidence="2" id="KW-0378">Hydrolase</keyword>
<dbReference type="Proteomes" id="UP000027446">
    <property type="component" value="Unassembled WGS sequence"/>
</dbReference>
<evidence type="ECO:0000313" key="2">
    <source>
        <dbReference type="EMBL" id="KCZ84274.1"/>
    </source>
</evidence>
<sequence>MKVFIHGVPDTPHLWKPLIAALGLQPADYFAPALPGFGTPVPKGFACTKDAYVDYLIAEIEKLDQKIDLVGHDWGALLSQRIASVRPDLIRTWCVTNAVIDPEYRGHRTAKMWATPLLGEFVMLNMRNKPRLEATLIQGGMPASLAKEEVPLIDKTMRQSILKLYRSAIGLRFSGPWVSDLANLPSPGQLFWGETDPFVDLSVAERFSKAHNVPLHVEKGTGHWACADRAEQFAEVLTALWAKG</sequence>
<dbReference type="Gene3D" id="3.40.50.1820">
    <property type="entry name" value="alpha/beta hydrolase"/>
    <property type="match status" value="1"/>
</dbReference>
<evidence type="ECO:0000259" key="1">
    <source>
        <dbReference type="Pfam" id="PF12697"/>
    </source>
</evidence>
<dbReference type="InterPro" id="IPR000073">
    <property type="entry name" value="AB_hydrolase_1"/>
</dbReference>
<keyword evidence="3" id="KW-1185">Reference proteome</keyword>
<dbReference type="PRINTS" id="PR00412">
    <property type="entry name" value="EPOXHYDRLASE"/>
</dbReference>
<dbReference type="Pfam" id="PF12697">
    <property type="entry name" value="Abhydrolase_6"/>
    <property type="match status" value="1"/>
</dbReference>
<dbReference type="PANTHER" id="PTHR43798">
    <property type="entry name" value="MONOACYLGLYCEROL LIPASE"/>
    <property type="match status" value="1"/>
</dbReference>
<dbReference type="AlphaFoldDB" id="A0A069E3A7"/>
<protein>
    <submittedName>
        <fullName evidence="2">Alpha/beta fold family hydrolase</fullName>
    </submittedName>
</protein>
<accession>A0A069E3A7</accession>
<feature type="domain" description="AB hydrolase-1" evidence="1">
    <location>
        <begin position="3"/>
        <end position="236"/>
    </location>
</feature>
<gene>
    <name evidence="2" type="ORF">HAD_01305</name>
</gene>
<evidence type="ECO:0000313" key="3">
    <source>
        <dbReference type="Proteomes" id="UP000027446"/>
    </source>
</evidence>
<reference evidence="2 3" key="1">
    <citation type="journal article" date="2014" name="Antonie Van Leeuwenhoek">
        <title>Hyphomonas beringensis sp. nov. and Hyphomonas chukchiensis sp. nov., isolated from surface seawater of the Bering Sea and Chukchi Sea.</title>
        <authorList>
            <person name="Li C."/>
            <person name="Lai Q."/>
            <person name="Li G."/>
            <person name="Dong C."/>
            <person name="Wang J."/>
            <person name="Liao Y."/>
            <person name="Shao Z."/>
        </authorList>
    </citation>
    <scope>NUCLEOTIDE SEQUENCE [LARGE SCALE GENOMIC DNA]</scope>
    <source>
        <strain evidence="2 3">MHS-3</strain>
    </source>
</reference>
<dbReference type="PANTHER" id="PTHR43798:SF33">
    <property type="entry name" value="HYDROLASE, PUTATIVE (AFU_ORTHOLOGUE AFUA_2G14860)-RELATED"/>
    <property type="match status" value="1"/>
</dbReference>
<dbReference type="eggNOG" id="COG0596">
    <property type="taxonomic scope" value="Bacteria"/>
</dbReference>
<comment type="caution">
    <text evidence="2">The sequence shown here is derived from an EMBL/GenBank/DDBJ whole genome shotgun (WGS) entry which is preliminary data.</text>
</comment>
<dbReference type="GO" id="GO:0016787">
    <property type="term" value="F:hydrolase activity"/>
    <property type="evidence" value="ECO:0007669"/>
    <property type="project" value="UniProtKB-KW"/>
</dbReference>
<dbReference type="PATRIC" id="fig|1280949.3.peg.266"/>
<dbReference type="InterPro" id="IPR000639">
    <property type="entry name" value="Epox_hydrolase-like"/>
</dbReference>
<organism evidence="2 3">
    <name type="scientific">Hyphomonas adhaerens MHS-3</name>
    <dbReference type="NCBI Taxonomy" id="1280949"/>
    <lineage>
        <taxon>Bacteria</taxon>
        <taxon>Pseudomonadati</taxon>
        <taxon>Pseudomonadota</taxon>
        <taxon>Alphaproteobacteria</taxon>
        <taxon>Hyphomonadales</taxon>
        <taxon>Hyphomonadaceae</taxon>
        <taxon>Hyphomonas</taxon>
    </lineage>
</organism>
<dbReference type="InterPro" id="IPR029058">
    <property type="entry name" value="AB_hydrolase_fold"/>
</dbReference>
<dbReference type="GO" id="GO:0016020">
    <property type="term" value="C:membrane"/>
    <property type="evidence" value="ECO:0007669"/>
    <property type="project" value="TreeGrafter"/>
</dbReference>